<gene>
    <name evidence="2" type="ORF">NSCAC_1195</name>
</gene>
<keyword evidence="1" id="KW-0732">Signal</keyword>
<protein>
    <recommendedName>
        <fullName evidence="4">DUF2066 domain-containing protein</fullName>
    </recommendedName>
</protein>
<organism evidence="2 3">
    <name type="scientific">Candidatus Nitrosacidococcus tergens</name>
    <dbReference type="NCBI Taxonomy" id="553981"/>
    <lineage>
        <taxon>Bacteria</taxon>
        <taxon>Pseudomonadati</taxon>
        <taxon>Pseudomonadota</taxon>
        <taxon>Gammaproteobacteria</taxon>
        <taxon>Chromatiales</taxon>
        <taxon>Chromatiaceae</taxon>
        <taxon>Candidatus Nitrosacidococcus</taxon>
    </lineage>
</organism>
<name>A0A7G1QAE9_9GAMM</name>
<feature type="chain" id="PRO_5028950251" description="DUF2066 domain-containing protein" evidence="1">
    <location>
        <begin position="20"/>
        <end position="359"/>
    </location>
</feature>
<evidence type="ECO:0000313" key="3">
    <source>
        <dbReference type="Proteomes" id="UP000516072"/>
    </source>
</evidence>
<dbReference type="KEGG" id="ntg:NSCAC_1195"/>
<proteinExistence type="predicted"/>
<keyword evidence="3" id="KW-1185">Reference proteome</keyword>
<dbReference type="Pfam" id="PF09839">
    <property type="entry name" value="DUF2066"/>
    <property type="match status" value="1"/>
</dbReference>
<dbReference type="Proteomes" id="UP000516072">
    <property type="component" value="Chromosome"/>
</dbReference>
<evidence type="ECO:0000313" key="2">
    <source>
        <dbReference type="EMBL" id="CAB1276485.1"/>
    </source>
</evidence>
<dbReference type="RefSeq" id="WP_197743905.1">
    <property type="nucleotide sequence ID" value="NZ_LR778175.1"/>
</dbReference>
<dbReference type="EMBL" id="LR778175">
    <property type="protein sequence ID" value="CAB1276485.1"/>
    <property type="molecule type" value="Genomic_DNA"/>
</dbReference>
<accession>A0A7G1QAE9</accession>
<evidence type="ECO:0000256" key="1">
    <source>
        <dbReference type="SAM" id="SignalP"/>
    </source>
</evidence>
<dbReference type="InterPro" id="IPR018642">
    <property type="entry name" value="DUF2066"/>
</dbReference>
<reference evidence="2 3" key="1">
    <citation type="submission" date="2020-03" db="EMBL/GenBank/DDBJ databases">
        <authorList>
            <person name="Picone N."/>
        </authorList>
    </citation>
    <scope>NUCLEOTIDE SEQUENCE [LARGE SCALE GENOMIC DNA]</scope>
    <source>
        <strain evidence="2">NSCAC1</strain>
    </source>
</reference>
<sequence length="359" mass="40775">MKKILGISLFLFTLVKIQAAEITNLYEAEVPVRSKNLSTAEQINAEQQGLQDILLKVVGNRNLLNRTYLNPILREASNLVQQFRYNISDENVPIFHVNFDPQGVKKLLVQNNLPVWGENRPTLLLWIAIEDSRKRYLLTSNQSSLFIDRLKKQADMRGIPIIFPLWDLEDQKQLTFGDVWGNFTTPIQAASHRYPATVQIVGRILRQGGNTWKGRWNLYSTEETQNWNVSGGMTQVLDSGLNKSVDIIANHLVSGSSTLQSVIIQVSNVNSFTDYAKLSNYFKTLSQVSKVQPIQLSQKNAKFFLEIHSSISDLASAISYGRVLTEDTQKKYDTDNIDGNPNNSIESKKNELLNYQFIH</sequence>
<feature type="signal peptide" evidence="1">
    <location>
        <begin position="1"/>
        <end position="19"/>
    </location>
</feature>
<evidence type="ECO:0008006" key="4">
    <source>
        <dbReference type="Google" id="ProtNLM"/>
    </source>
</evidence>
<dbReference type="AlphaFoldDB" id="A0A7G1QAE9"/>